<proteinExistence type="inferred from homology"/>
<evidence type="ECO:0000256" key="6">
    <source>
        <dbReference type="ARBA" id="ARBA00022989"/>
    </source>
</evidence>
<feature type="transmembrane region" description="Helical" evidence="8">
    <location>
        <begin position="73"/>
        <end position="93"/>
    </location>
</feature>
<accession>A0A231UWW3</accession>
<comment type="similarity">
    <text evidence="2">Belongs to the AzlC family.</text>
</comment>
<evidence type="ECO:0000256" key="5">
    <source>
        <dbReference type="ARBA" id="ARBA00022692"/>
    </source>
</evidence>
<comment type="subcellular location">
    <subcellularLocation>
        <location evidence="1">Cell membrane</location>
        <topology evidence="1">Multi-pass membrane protein</topology>
    </subcellularLocation>
</comment>
<dbReference type="PANTHER" id="PTHR34979">
    <property type="entry name" value="INNER MEMBRANE PROTEIN YGAZ"/>
    <property type="match status" value="1"/>
</dbReference>
<sequence>MTAPPLSPAAGFVAGIVRSLPICAAIAPFGLLYGALAADTGLSVFEATFMSATIFGGASQMVGLQLFDGRVPGWLIVLSIFAVNFRHILYSAALGPKIMHWRPWQRLVGWFVLSDPQFAESMKMADKRPVAFSWYFGLGLTIYGLWVLESYLGARFGALIEDPEALGLDFMLPLYFFGMLYDFRSRKPFFPIVGASAAGSVLAMLTVGSPWHVSIGAICGIATAILIGAPEAPPPMPPEAKERTT</sequence>
<feature type="transmembrane region" description="Helical" evidence="8">
    <location>
        <begin position="188"/>
        <end position="205"/>
    </location>
</feature>
<evidence type="ECO:0000256" key="4">
    <source>
        <dbReference type="ARBA" id="ARBA00022475"/>
    </source>
</evidence>
<keyword evidence="6 8" id="KW-1133">Transmembrane helix</keyword>
<feature type="transmembrane region" description="Helical" evidence="8">
    <location>
        <begin position="12"/>
        <end position="36"/>
    </location>
</feature>
<evidence type="ECO:0000256" key="1">
    <source>
        <dbReference type="ARBA" id="ARBA00004651"/>
    </source>
</evidence>
<keyword evidence="3" id="KW-0813">Transport</keyword>
<dbReference type="RefSeq" id="WP_094077217.1">
    <property type="nucleotide sequence ID" value="NZ_NBYO01000002.1"/>
</dbReference>
<keyword evidence="7 8" id="KW-0472">Membrane</keyword>
<keyword evidence="10" id="KW-1185">Reference proteome</keyword>
<protein>
    <submittedName>
        <fullName evidence="9">Branched-chain amino acid ABC transporter permease</fullName>
    </submittedName>
</protein>
<evidence type="ECO:0000256" key="3">
    <source>
        <dbReference type="ARBA" id="ARBA00022448"/>
    </source>
</evidence>
<dbReference type="GO" id="GO:1903785">
    <property type="term" value="P:L-valine transmembrane transport"/>
    <property type="evidence" value="ECO:0007669"/>
    <property type="project" value="TreeGrafter"/>
</dbReference>
<dbReference type="Proteomes" id="UP000215405">
    <property type="component" value="Unassembled WGS sequence"/>
</dbReference>
<evidence type="ECO:0000313" key="10">
    <source>
        <dbReference type="Proteomes" id="UP000215405"/>
    </source>
</evidence>
<name>A0A231UWW3_9HYPH</name>
<comment type="caution">
    <text evidence="9">The sequence shown here is derived from an EMBL/GenBank/DDBJ whole genome shotgun (WGS) entry which is preliminary data.</text>
</comment>
<keyword evidence="5 8" id="KW-0812">Transmembrane</keyword>
<evidence type="ECO:0000313" key="9">
    <source>
        <dbReference type="EMBL" id="OXT00390.1"/>
    </source>
</evidence>
<dbReference type="GO" id="GO:0005886">
    <property type="term" value="C:plasma membrane"/>
    <property type="evidence" value="ECO:0007669"/>
    <property type="project" value="UniProtKB-SubCell"/>
</dbReference>
<keyword evidence="4" id="KW-1003">Cell membrane</keyword>
<dbReference type="PANTHER" id="PTHR34979:SF1">
    <property type="entry name" value="INNER MEMBRANE PROTEIN YGAZ"/>
    <property type="match status" value="1"/>
</dbReference>
<evidence type="ECO:0000256" key="8">
    <source>
        <dbReference type="SAM" id="Phobius"/>
    </source>
</evidence>
<organism evidence="9 10">
    <name type="scientific">Notoacmeibacter marinus</name>
    <dbReference type="NCBI Taxonomy" id="1876515"/>
    <lineage>
        <taxon>Bacteria</taxon>
        <taxon>Pseudomonadati</taxon>
        <taxon>Pseudomonadota</taxon>
        <taxon>Alphaproteobacteria</taxon>
        <taxon>Hyphomicrobiales</taxon>
        <taxon>Notoacmeibacteraceae</taxon>
        <taxon>Notoacmeibacter</taxon>
    </lineage>
</organism>
<evidence type="ECO:0000256" key="7">
    <source>
        <dbReference type="ARBA" id="ARBA00023136"/>
    </source>
</evidence>
<dbReference type="AlphaFoldDB" id="A0A231UWW3"/>
<feature type="transmembrane region" description="Helical" evidence="8">
    <location>
        <begin position="132"/>
        <end position="153"/>
    </location>
</feature>
<evidence type="ECO:0000256" key="2">
    <source>
        <dbReference type="ARBA" id="ARBA00010735"/>
    </source>
</evidence>
<feature type="transmembrane region" description="Helical" evidence="8">
    <location>
        <begin position="48"/>
        <end position="67"/>
    </location>
</feature>
<dbReference type="EMBL" id="NBYO01000002">
    <property type="protein sequence ID" value="OXT00390.1"/>
    <property type="molecule type" value="Genomic_DNA"/>
</dbReference>
<reference evidence="10" key="1">
    <citation type="journal article" date="2017" name="Int. J. Syst. Evol. Microbiol.">
        <title>Notoacmeibacter marinus gen. nov., sp. nov., isolated from the gut of a limpet and proposal of Notoacmeibacteraceae fam. nov. in the order Rhizobiales of the class Alphaproteobacteria.</title>
        <authorList>
            <person name="Huang Z."/>
            <person name="Guo F."/>
            <person name="Lai Q."/>
        </authorList>
    </citation>
    <scope>NUCLEOTIDE SEQUENCE [LARGE SCALE GENOMIC DNA]</scope>
    <source>
        <strain evidence="10">XMTR2A4</strain>
    </source>
</reference>
<dbReference type="InterPro" id="IPR011606">
    <property type="entry name" value="Brnchd-chn_aa_trnsp_permease"/>
</dbReference>
<gene>
    <name evidence="9" type="ORF">B7H23_09655</name>
</gene>
<dbReference type="Pfam" id="PF03591">
    <property type="entry name" value="AzlC"/>
    <property type="match status" value="1"/>
</dbReference>